<dbReference type="Pfam" id="PF03795">
    <property type="entry name" value="YCII"/>
    <property type="match status" value="1"/>
</dbReference>
<feature type="domain" description="YCII-related" evidence="2">
    <location>
        <begin position="69"/>
        <end position="138"/>
    </location>
</feature>
<dbReference type="Gene3D" id="3.30.70.1060">
    <property type="entry name" value="Dimeric alpha+beta barrel"/>
    <property type="match status" value="1"/>
</dbReference>
<reference evidence="3 4" key="1">
    <citation type="submission" date="2007-03" db="EMBL/GenBank/DDBJ databases">
        <title>Complete sequence of Shewanella loihica PV-4.</title>
        <authorList>
            <consortium name="US DOE Joint Genome Institute"/>
            <person name="Copeland A."/>
            <person name="Lucas S."/>
            <person name="Lapidus A."/>
            <person name="Barry K."/>
            <person name="Detter J.C."/>
            <person name="Glavina del Rio T."/>
            <person name="Hammon N."/>
            <person name="Israni S."/>
            <person name="Dalin E."/>
            <person name="Tice H."/>
            <person name="Pitluck S."/>
            <person name="Chain P."/>
            <person name="Malfatti S."/>
            <person name="Shin M."/>
            <person name="Vergez L."/>
            <person name="Schmutz J."/>
            <person name="Larimer F."/>
            <person name="Land M."/>
            <person name="Hauser L."/>
            <person name="Kyrpides N."/>
            <person name="Mikhailova N."/>
            <person name="Romine M.F."/>
            <person name="Serres G."/>
            <person name="Fredrickson J."/>
            <person name="Tiedje J."/>
            <person name="Richardson P."/>
        </authorList>
    </citation>
    <scope>NUCLEOTIDE SEQUENCE [LARGE SCALE GENOMIC DNA]</scope>
    <source>
        <strain evidence="4">ATCC BAA-1088 / PV-4</strain>
    </source>
</reference>
<organism evidence="3 4">
    <name type="scientific">Shewanella loihica (strain ATCC BAA-1088 / PV-4)</name>
    <dbReference type="NCBI Taxonomy" id="323850"/>
    <lineage>
        <taxon>Bacteria</taxon>
        <taxon>Pseudomonadati</taxon>
        <taxon>Pseudomonadota</taxon>
        <taxon>Gammaproteobacteria</taxon>
        <taxon>Alteromonadales</taxon>
        <taxon>Shewanellaceae</taxon>
        <taxon>Shewanella</taxon>
    </lineage>
</organism>
<sequence precursor="true">MNETRTKANTRTSTKNHRLLVTLMGAIATLVVSLPLRAESYDAELAARVGADDYGMKRYVMAMLKSGPNRSQSEEEAEKLQRAHLDNIGRLAEEGKLVLAGPFLEEGALRGIYIFNVTSVEEAKALTESDPAIKAGRLVMELHPWYGSAALMEVNRLHHKLAKKAI</sequence>
<evidence type="ECO:0000313" key="4">
    <source>
        <dbReference type="Proteomes" id="UP000001558"/>
    </source>
</evidence>
<evidence type="ECO:0000259" key="2">
    <source>
        <dbReference type="Pfam" id="PF03795"/>
    </source>
</evidence>
<dbReference type="Proteomes" id="UP000001558">
    <property type="component" value="Chromosome"/>
</dbReference>
<proteinExistence type="inferred from homology"/>
<dbReference type="EMBL" id="CP000606">
    <property type="protein sequence ID" value="ABO23809.1"/>
    <property type="molecule type" value="Genomic_DNA"/>
</dbReference>
<accession>A3QEB1</accession>
<dbReference type="InterPro" id="IPR005545">
    <property type="entry name" value="YCII"/>
</dbReference>
<dbReference type="SUPFAM" id="SSF54909">
    <property type="entry name" value="Dimeric alpha+beta barrel"/>
    <property type="match status" value="1"/>
</dbReference>
<dbReference type="AlphaFoldDB" id="A3QEB1"/>
<dbReference type="OrthoDB" id="8481699at2"/>
<dbReference type="eggNOG" id="COG2350">
    <property type="taxonomic scope" value="Bacteria"/>
</dbReference>
<comment type="similarity">
    <text evidence="1">Belongs to the YciI family.</text>
</comment>
<name>A3QEB1_SHELP</name>
<evidence type="ECO:0000256" key="1">
    <source>
        <dbReference type="ARBA" id="ARBA00007689"/>
    </source>
</evidence>
<evidence type="ECO:0000313" key="3">
    <source>
        <dbReference type="EMBL" id="ABO23809.1"/>
    </source>
</evidence>
<dbReference type="InterPro" id="IPR011008">
    <property type="entry name" value="Dimeric_a/b-barrel"/>
</dbReference>
<dbReference type="KEGG" id="slo:Shew_1943"/>
<protein>
    <recommendedName>
        <fullName evidence="2">YCII-related domain-containing protein</fullName>
    </recommendedName>
</protein>
<dbReference type="STRING" id="323850.Shew_1943"/>
<dbReference type="HOGENOM" id="CLU_133148_0_0_6"/>
<gene>
    <name evidence="3" type="ordered locus">Shew_1943</name>
</gene>
<keyword evidence="4" id="KW-1185">Reference proteome</keyword>